<dbReference type="RefSeq" id="WP_283827131.1">
    <property type="nucleotide sequence ID" value="NZ_JASDDP010000008.1"/>
</dbReference>
<dbReference type="SUPFAM" id="SSF52540">
    <property type="entry name" value="P-loop containing nucleoside triphosphate hydrolases"/>
    <property type="match status" value="1"/>
</dbReference>
<dbReference type="Gene3D" id="3.40.50.300">
    <property type="entry name" value="P-loop containing nucleotide triphosphate hydrolases"/>
    <property type="match status" value="1"/>
</dbReference>
<reference evidence="1" key="1">
    <citation type="submission" date="2023-05" db="EMBL/GenBank/DDBJ databases">
        <title>Mycoplasma phocimorsus sp. nov., isolated from Scandinavian patients with seal finger or septic arthritis after contact with seals.</title>
        <authorList>
            <person name="Skafte-Holm A."/>
            <person name="Pedersen T.R."/>
            <person name="Froelund M."/>
            <person name="Stegger M."/>
            <person name="Qvortrup K."/>
            <person name="Michaels D.L."/>
            <person name="Brown D.R."/>
            <person name="Jensen J.S."/>
        </authorList>
    </citation>
    <scope>NUCLEOTIDE SEQUENCE</scope>
    <source>
        <strain evidence="1">M5725</strain>
    </source>
</reference>
<evidence type="ECO:0000313" key="1">
    <source>
        <dbReference type="EMBL" id="MDJ1645602.1"/>
    </source>
</evidence>
<sequence length="306" mass="36472">MNNVKNTLDKIIASGQVSHCYIFYSTKQVDIEKWMLYFYNQLSNDNIKKLSYDQVFNNSVSLINFPNEYSEINTGDKAYLTESFQKLYLMEKEGSYKYIFIKDFDLMSKEAIGYTLKLIEEPPAFSRILISTRNLELLPKTIQSRGIKIKIPDFISKEEEQLLIKDIDSNIALIVLKIYQNKEQIAAFLKKFNEEKIKELIKIFIESTKNKYKLGLYLEQNLDYKSWKIVIDLLLLLLRNVMLKNGVLWKKYKNKLSKVKNFNINFLNVFEKINKLVFDYKKTRYSSNFFVWKEVLIMEIMESYYE</sequence>
<evidence type="ECO:0008006" key="3">
    <source>
        <dbReference type="Google" id="ProtNLM"/>
    </source>
</evidence>
<dbReference type="AlphaFoldDB" id="A0AAJ1PQR4"/>
<dbReference type="Pfam" id="PF13177">
    <property type="entry name" value="DNA_pol3_delta2"/>
    <property type="match status" value="1"/>
</dbReference>
<name>A0AAJ1PQR4_9MOLU</name>
<comment type="caution">
    <text evidence="1">The sequence shown here is derived from an EMBL/GenBank/DDBJ whole genome shotgun (WGS) entry which is preliminary data.</text>
</comment>
<dbReference type="Proteomes" id="UP001224428">
    <property type="component" value="Unassembled WGS sequence"/>
</dbReference>
<organism evidence="1 2">
    <name type="scientific">Mycoplasma phocimorsus</name>
    <dbReference type="NCBI Taxonomy" id="3045839"/>
    <lineage>
        <taxon>Bacteria</taxon>
        <taxon>Bacillati</taxon>
        <taxon>Mycoplasmatota</taxon>
        <taxon>Mollicutes</taxon>
        <taxon>Mycoplasmataceae</taxon>
        <taxon>Mycoplasma</taxon>
    </lineage>
</organism>
<keyword evidence="2" id="KW-1185">Reference proteome</keyword>
<protein>
    <recommendedName>
        <fullName evidence="3">DNA polymerase III subunit delta</fullName>
    </recommendedName>
</protein>
<gene>
    <name evidence="1" type="ORF">QLQ80_00660</name>
</gene>
<evidence type="ECO:0000313" key="2">
    <source>
        <dbReference type="Proteomes" id="UP001224428"/>
    </source>
</evidence>
<proteinExistence type="predicted"/>
<accession>A0AAJ1PQR4</accession>
<dbReference type="EMBL" id="JASDDP010000008">
    <property type="protein sequence ID" value="MDJ1645602.1"/>
    <property type="molecule type" value="Genomic_DNA"/>
</dbReference>
<dbReference type="InterPro" id="IPR027417">
    <property type="entry name" value="P-loop_NTPase"/>
</dbReference>